<feature type="signal peptide" evidence="1">
    <location>
        <begin position="1"/>
        <end position="19"/>
    </location>
</feature>
<keyword evidence="1" id="KW-0732">Signal</keyword>
<dbReference type="Proteomes" id="UP000050378">
    <property type="component" value="Unassembled WGS sequence"/>
</dbReference>
<proteinExistence type="predicted"/>
<dbReference type="OrthoDB" id="547680at2"/>
<evidence type="ECO:0000313" key="3">
    <source>
        <dbReference type="Proteomes" id="UP000050378"/>
    </source>
</evidence>
<gene>
    <name evidence="2" type="ORF">AOG27_15285</name>
</gene>
<dbReference type="EMBL" id="LJTC01000010">
    <property type="protein sequence ID" value="KPM82669.1"/>
    <property type="molecule type" value="Genomic_DNA"/>
</dbReference>
<dbReference type="PATRIC" id="fig|570156.3.peg.4148"/>
<name>A0A0P7EBM8_9GAMM</name>
<sequence>MLKIVFPCLLFLFSTCLFANVKTINAKKNRVTPPTTLHVVYPKTMDSLDEEVLYPLILLRTALKRSGYKFTLSPAPELLSQNRVLKEIETTGSINVTWSMTNQERENTLLPLRVPIFKGLFGWRLMFTTEDKLPRLKQLKSLDDLKSINLVQGADWPDTRILTSNGLTVATAMDFESLFVMLDRGRGDLFPRSVLEIQDELAYFKEGMPLVVLPHLMLKYKSPIYFFFNKHNTNIAKAVSQGIKVMQQSGEFDELFFKYNGNFIKNAHLHDKIVIELHNYDLPRLTPVNDKSLWLAFDQVP</sequence>
<protein>
    <submittedName>
        <fullName evidence="2">Uncharacterized protein</fullName>
    </submittedName>
</protein>
<feature type="chain" id="PRO_5006138415" evidence="1">
    <location>
        <begin position="20"/>
        <end position="301"/>
    </location>
</feature>
<dbReference type="RefSeq" id="WP_054553875.1">
    <property type="nucleotide sequence ID" value="NZ_LJTC01000010.1"/>
</dbReference>
<reference evidence="2 3" key="1">
    <citation type="submission" date="2015-09" db="EMBL/GenBank/DDBJ databases">
        <title>Draft Genome Sequence of Pseudoalteromonas lipolytica UCD-48B.</title>
        <authorList>
            <person name="Krusor M."/>
            <person name="Coil D.A."/>
            <person name="Lang J.M."/>
            <person name="Eisen J.A."/>
            <person name="Alexiev A."/>
        </authorList>
    </citation>
    <scope>NUCLEOTIDE SEQUENCE [LARGE SCALE GENOMIC DNA]</scope>
    <source>
        <strain evidence="2 3">UCD-48B</strain>
    </source>
</reference>
<dbReference type="Gene3D" id="3.40.190.10">
    <property type="entry name" value="Periplasmic binding protein-like II"/>
    <property type="match status" value="1"/>
</dbReference>
<organism evidence="2 3">
    <name type="scientific">Pseudoalteromonas lipolytica</name>
    <dbReference type="NCBI Taxonomy" id="570156"/>
    <lineage>
        <taxon>Bacteria</taxon>
        <taxon>Pseudomonadati</taxon>
        <taxon>Pseudomonadota</taxon>
        <taxon>Gammaproteobacteria</taxon>
        <taxon>Alteromonadales</taxon>
        <taxon>Pseudoalteromonadaceae</taxon>
        <taxon>Pseudoalteromonas</taxon>
    </lineage>
</organism>
<dbReference type="SUPFAM" id="SSF53850">
    <property type="entry name" value="Periplasmic binding protein-like II"/>
    <property type="match status" value="1"/>
</dbReference>
<comment type="caution">
    <text evidence="2">The sequence shown here is derived from an EMBL/GenBank/DDBJ whole genome shotgun (WGS) entry which is preliminary data.</text>
</comment>
<dbReference type="AlphaFoldDB" id="A0A0P7EBM8"/>
<dbReference type="STRING" id="570156.AOG27_15285"/>
<accession>A0A0P7EBM8</accession>
<evidence type="ECO:0000256" key="1">
    <source>
        <dbReference type="SAM" id="SignalP"/>
    </source>
</evidence>
<evidence type="ECO:0000313" key="2">
    <source>
        <dbReference type="EMBL" id="KPM82669.1"/>
    </source>
</evidence>